<dbReference type="EMBL" id="JBHTCG010000029">
    <property type="protein sequence ID" value="MFC7386675.1"/>
    <property type="molecule type" value="Genomic_DNA"/>
</dbReference>
<proteinExistence type="predicted"/>
<evidence type="ECO:0000256" key="3">
    <source>
        <dbReference type="PROSITE-ProRule" id="PRU00339"/>
    </source>
</evidence>
<dbReference type="PANTHER" id="PTHR44858:SF1">
    <property type="entry name" value="UDP-N-ACETYLGLUCOSAMINE--PEPTIDE N-ACETYLGLUCOSAMINYLTRANSFERASE SPINDLY-RELATED"/>
    <property type="match status" value="1"/>
</dbReference>
<keyword evidence="2 3" id="KW-0802">TPR repeat</keyword>
<dbReference type="Gene3D" id="1.25.40.10">
    <property type="entry name" value="Tetratricopeptide repeat domain"/>
    <property type="match status" value="3"/>
</dbReference>
<protein>
    <submittedName>
        <fullName evidence="4">Tetratricopeptide repeat protein</fullName>
    </submittedName>
</protein>
<accession>A0ABW2PFA1</accession>
<evidence type="ECO:0000313" key="4">
    <source>
        <dbReference type="EMBL" id="MFC7386675.1"/>
    </source>
</evidence>
<dbReference type="Pfam" id="PF14559">
    <property type="entry name" value="TPR_19"/>
    <property type="match status" value="1"/>
</dbReference>
<feature type="repeat" description="TPR" evidence="3">
    <location>
        <begin position="467"/>
        <end position="500"/>
    </location>
</feature>
<comment type="caution">
    <text evidence="4">The sequence shown here is derived from an EMBL/GenBank/DDBJ whole genome shotgun (WGS) entry which is preliminary data.</text>
</comment>
<dbReference type="InterPro" id="IPR019734">
    <property type="entry name" value="TPR_rpt"/>
</dbReference>
<name>A0ABW2PFA1_9ACTN</name>
<dbReference type="InterPro" id="IPR011990">
    <property type="entry name" value="TPR-like_helical_dom_sf"/>
</dbReference>
<dbReference type="InterPro" id="IPR050498">
    <property type="entry name" value="Ycf3"/>
</dbReference>
<evidence type="ECO:0000256" key="2">
    <source>
        <dbReference type="ARBA" id="ARBA00022803"/>
    </source>
</evidence>
<feature type="repeat" description="TPR" evidence="3">
    <location>
        <begin position="501"/>
        <end position="534"/>
    </location>
</feature>
<dbReference type="SUPFAM" id="SSF48452">
    <property type="entry name" value="TPR-like"/>
    <property type="match status" value="4"/>
</dbReference>
<dbReference type="PROSITE" id="PS50005">
    <property type="entry name" value="TPR"/>
    <property type="match status" value="3"/>
</dbReference>
<evidence type="ECO:0000256" key="1">
    <source>
        <dbReference type="ARBA" id="ARBA00022737"/>
    </source>
</evidence>
<dbReference type="Proteomes" id="UP001596496">
    <property type="component" value="Unassembled WGS sequence"/>
</dbReference>
<dbReference type="SMART" id="SM00028">
    <property type="entry name" value="TPR"/>
    <property type="match status" value="9"/>
</dbReference>
<dbReference type="RefSeq" id="WP_380830409.1">
    <property type="nucleotide sequence ID" value="NZ_JBHTCG010000029.1"/>
</dbReference>
<evidence type="ECO:0000313" key="5">
    <source>
        <dbReference type="Proteomes" id="UP001596496"/>
    </source>
</evidence>
<dbReference type="InterPro" id="IPR011717">
    <property type="entry name" value="TPR-4"/>
</dbReference>
<keyword evidence="1" id="KW-0677">Repeat</keyword>
<keyword evidence="5" id="KW-1185">Reference proteome</keyword>
<dbReference type="Pfam" id="PF07719">
    <property type="entry name" value="TPR_2"/>
    <property type="match status" value="1"/>
</dbReference>
<dbReference type="InterPro" id="IPR013105">
    <property type="entry name" value="TPR_2"/>
</dbReference>
<reference evidence="5" key="1">
    <citation type="journal article" date="2019" name="Int. J. Syst. Evol. Microbiol.">
        <title>The Global Catalogue of Microorganisms (GCM) 10K type strain sequencing project: providing services to taxonomists for standard genome sequencing and annotation.</title>
        <authorList>
            <consortium name="The Broad Institute Genomics Platform"/>
            <consortium name="The Broad Institute Genome Sequencing Center for Infectious Disease"/>
            <person name="Wu L."/>
            <person name="Ma J."/>
        </authorList>
    </citation>
    <scope>NUCLEOTIDE SEQUENCE [LARGE SCALE GENOMIC DNA]</scope>
    <source>
        <strain evidence="5">CECT 7649</strain>
    </source>
</reference>
<gene>
    <name evidence="4" type="ORF">ACFQSB_31015</name>
</gene>
<dbReference type="Pfam" id="PF13414">
    <property type="entry name" value="TPR_11"/>
    <property type="match status" value="1"/>
</dbReference>
<organism evidence="4 5">
    <name type="scientific">Sphaerisporangium rhizosphaerae</name>
    <dbReference type="NCBI Taxonomy" id="2269375"/>
    <lineage>
        <taxon>Bacteria</taxon>
        <taxon>Bacillati</taxon>
        <taxon>Actinomycetota</taxon>
        <taxon>Actinomycetes</taxon>
        <taxon>Streptosporangiales</taxon>
        <taxon>Streptosporangiaceae</taxon>
        <taxon>Sphaerisporangium</taxon>
    </lineage>
</organism>
<sequence length="679" mass="73607">MTGRTGHHLWIHGGRSRDRRGALHALGAQAGLGMDARRVPVFDAHRRLCGPYTFGGSLLARLLPPALEHCSDAVARHGAEIRAAAPDFRDRVVARREPLDARLSAEERILVPAPRRSLRIANGIAEFVRDGGVALPVIAVDNVDEADGTDRELIATLMRRSDPGRLTIVVLSSKPPPEFFYGHDINTEISASASPEGSAAGYVASDGVLDDPRALAAYRALPEAERARMHDRRADELAATGRPSWTLGAIPYHREHGGDPRGAGVEALWAAHEHCMREGFLEAAADLGERGLRLAEPETRRWWELLQGTATAQAGLGRRDRARELYEEARRQSVDAEVHSAVAYGTAMLDARHPDPARRDLGRAQGWINQAIAISGLLPDRAVRAFKLGFDLNGKALIEMRGGHTDRSLALVEEAIELAESDLPPGRHPIHRMVLRANRAQLLGMLGRPVEALAEMDAAVAIDPAYPDHHLDRGNLLYRMGRPEAALADYEEAIALSPPLPEGYYNRAQLRVATGDLDGARADLDHVLELDPGYLDARINRAGLLVQLGLEEQARADVTAGLALDPGNPHLSCVLGQLEAAVGRHDEAMAAFDRAIAGAPGLASAWANRAVLRHETGDDEGAVADLTTAIELGEDAALYYNRAIALRDLGRREEAVDDLRRARDLDPHDPDVLKALSEA</sequence>
<dbReference type="PANTHER" id="PTHR44858">
    <property type="entry name" value="TETRATRICOPEPTIDE REPEAT PROTEIN 6"/>
    <property type="match status" value="1"/>
</dbReference>
<feature type="repeat" description="TPR" evidence="3">
    <location>
        <begin position="636"/>
        <end position="669"/>
    </location>
</feature>
<dbReference type="Pfam" id="PF07721">
    <property type="entry name" value="TPR_4"/>
    <property type="match status" value="1"/>
</dbReference>